<evidence type="ECO:0000313" key="2">
    <source>
        <dbReference type="EMBL" id="CAH3024510.1"/>
    </source>
</evidence>
<accession>A0ABN8M886</accession>
<protein>
    <submittedName>
        <fullName evidence="2">Uncharacterized protein</fullName>
    </submittedName>
</protein>
<gene>
    <name evidence="2" type="ORF">PEVE_00023117</name>
</gene>
<dbReference type="Proteomes" id="UP001159427">
    <property type="component" value="Unassembled WGS sequence"/>
</dbReference>
<evidence type="ECO:0000313" key="3">
    <source>
        <dbReference type="Proteomes" id="UP001159427"/>
    </source>
</evidence>
<proteinExistence type="predicted"/>
<feature type="region of interest" description="Disordered" evidence="1">
    <location>
        <begin position="47"/>
        <end position="82"/>
    </location>
</feature>
<dbReference type="EMBL" id="CALNXI010000307">
    <property type="protein sequence ID" value="CAH3024510.1"/>
    <property type="molecule type" value="Genomic_DNA"/>
</dbReference>
<feature type="compositionally biased region" description="Polar residues" evidence="1">
    <location>
        <begin position="47"/>
        <end position="74"/>
    </location>
</feature>
<keyword evidence="3" id="KW-1185">Reference proteome</keyword>
<evidence type="ECO:0000256" key="1">
    <source>
        <dbReference type="SAM" id="MobiDB-lite"/>
    </source>
</evidence>
<organism evidence="2 3">
    <name type="scientific">Porites evermanni</name>
    <dbReference type="NCBI Taxonomy" id="104178"/>
    <lineage>
        <taxon>Eukaryota</taxon>
        <taxon>Metazoa</taxon>
        <taxon>Cnidaria</taxon>
        <taxon>Anthozoa</taxon>
        <taxon>Hexacorallia</taxon>
        <taxon>Scleractinia</taxon>
        <taxon>Fungiina</taxon>
        <taxon>Poritidae</taxon>
        <taxon>Porites</taxon>
    </lineage>
</organism>
<sequence>MDRETNDKPVEFSASSEGRKGTPYQRIVIACPDNHIIVVKRLTNGATNENDSFVSSSFSTEHGDIDQSTSVGEQQGSGGGRDVFLDKDVIRRSLWNSSQESVLDVVPRLPRNRFHVRTSQDSTVGGGSGY</sequence>
<name>A0ABN8M886_9CNID</name>
<feature type="non-terminal residue" evidence="2">
    <location>
        <position position="130"/>
    </location>
</feature>
<comment type="caution">
    <text evidence="2">The sequence shown here is derived from an EMBL/GenBank/DDBJ whole genome shotgun (WGS) entry which is preliminary data.</text>
</comment>
<reference evidence="2 3" key="1">
    <citation type="submission" date="2022-05" db="EMBL/GenBank/DDBJ databases">
        <authorList>
            <consortium name="Genoscope - CEA"/>
            <person name="William W."/>
        </authorList>
    </citation>
    <scope>NUCLEOTIDE SEQUENCE [LARGE SCALE GENOMIC DNA]</scope>
</reference>